<dbReference type="NCBIfam" id="TIGR04183">
    <property type="entry name" value="Por_Secre_tail"/>
    <property type="match status" value="1"/>
</dbReference>
<dbReference type="OrthoDB" id="862563at2"/>
<dbReference type="InterPro" id="IPR035986">
    <property type="entry name" value="PKD_dom_sf"/>
</dbReference>
<dbReference type="EMBL" id="CP002542">
    <property type="protein sequence ID" value="AEA44053.1"/>
    <property type="molecule type" value="Genomic_DNA"/>
</dbReference>
<dbReference type="GO" id="GO:0004553">
    <property type="term" value="F:hydrolase activity, hydrolyzing O-glycosyl compounds"/>
    <property type="evidence" value="ECO:0007669"/>
    <property type="project" value="UniProtKB-ARBA"/>
</dbReference>
<dbReference type="SUPFAM" id="SSF49299">
    <property type="entry name" value="PKD domain"/>
    <property type="match status" value="1"/>
</dbReference>
<dbReference type="CDD" id="cd00146">
    <property type="entry name" value="PKD"/>
    <property type="match status" value="1"/>
</dbReference>
<dbReference type="KEGG" id="fte:Fluta_2067"/>
<dbReference type="RefSeq" id="WP_013686823.1">
    <property type="nucleotide sequence ID" value="NC_015321.1"/>
</dbReference>
<keyword evidence="1 2" id="KW-0732">Signal</keyword>
<dbReference type="InterPro" id="IPR022409">
    <property type="entry name" value="PKD/Chitinase_dom"/>
</dbReference>
<evidence type="ECO:0000313" key="5">
    <source>
        <dbReference type="Proteomes" id="UP000007463"/>
    </source>
</evidence>
<dbReference type="Proteomes" id="UP000007463">
    <property type="component" value="Chromosome"/>
</dbReference>
<proteinExistence type="predicted"/>
<reference evidence="4 5" key="1">
    <citation type="journal article" date="2011" name="Stand. Genomic Sci.">
        <title>Complete genome sequence of the gliding freshwater bacterium Fluviicola taffensis type strain (RW262).</title>
        <authorList>
            <person name="Woyke T."/>
            <person name="Chertkov O."/>
            <person name="Lapidus A."/>
            <person name="Nolan M."/>
            <person name="Lucas S."/>
            <person name="Del Rio T.G."/>
            <person name="Tice H."/>
            <person name="Cheng J.F."/>
            <person name="Tapia R."/>
            <person name="Han C."/>
            <person name="Goodwin L."/>
            <person name="Pitluck S."/>
            <person name="Liolios K."/>
            <person name="Pagani I."/>
            <person name="Ivanova N."/>
            <person name="Huntemann M."/>
            <person name="Mavromatis K."/>
            <person name="Mikhailova N."/>
            <person name="Pati A."/>
            <person name="Chen A."/>
            <person name="Palaniappan K."/>
            <person name="Land M."/>
            <person name="Hauser L."/>
            <person name="Brambilla E.M."/>
            <person name="Rohde M."/>
            <person name="Mwirichia R."/>
            <person name="Sikorski J."/>
            <person name="Tindall B.J."/>
            <person name="Goker M."/>
            <person name="Bristow J."/>
            <person name="Eisen J.A."/>
            <person name="Markowitz V."/>
            <person name="Hugenholtz P."/>
            <person name="Klenk H.P."/>
            <person name="Kyrpides N.C."/>
        </authorList>
    </citation>
    <scope>NUCLEOTIDE SEQUENCE [LARGE SCALE GENOMIC DNA]</scope>
    <source>
        <strain evidence="5">DSM 16823 / RW262 / RW262</strain>
    </source>
</reference>
<dbReference type="Gene3D" id="2.60.120.200">
    <property type="match status" value="1"/>
</dbReference>
<dbReference type="InterPro" id="IPR013320">
    <property type="entry name" value="ConA-like_dom_sf"/>
</dbReference>
<dbReference type="Pfam" id="PF18962">
    <property type="entry name" value="Por_Secre_tail"/>
    <property type="match status" value="1"/>
</dbReference>
<feature type="signal peptide" evidence="2">
    <location>
        <begin position="1"/>
        <end position="33"/>
    </location>
</feature>
<dbReference type="STRING" id="755732.Fluta_2067"/>
<protein>
    <submittedName>
        <fullName evidence="4">PKD domain containing protein</fullName>
    </submittedName>
</protein>
<evidence type="ECO:0000313" key="4">
    <source>
        <dbReference type="EMBL" id="AEA44053.1"/>
    </source>
</evidence>
<dbReference type="eggNOG" id="COG3291">
    <property type="taxonomic scope" value="Bacteria"/>
</dbReference>
<dbReference type="SMART" id="SM00089">
    <property type="entry name" value="PKD"/>
    <property type="match status" value="2"/>
</dbReference>
<dbReference type="Pfam" id="PF00801">
    <property type="entry name" value="PKD"/>
    <property type="match status" value="1"/>
</dbReference>
<dbReference type="InterPro" id="IPR000601">
    <property type="entry name" value="PKD_dom"/>
</dbReference>
<dbReference type="Gene3D" id="2.60.40.10">
    <property type="entry name" value="Immunoglobulins"/>
    <property type="match status" value="1"/>
</dbReference>
<sequence length="1028" mass="108488" precursor="true">MAKLIFNKMRKRVLLSKYISVFALGMVSFSSFSQTTVTVGTATTTTDNAPVRAQSNFSYSQSLYMASDLIAGGATGPGLISKIRYYLGTGSNNANSNNWTVYLGNTNKVAFTTTTDWVPGSGLTNCFTGTVTFAANSWVEITLATPFQWNGVDNIVVAVDENATGTGGNTFWRYSDLGGANQRTIFYNNATTNPDPASPPTATSRGSWTPNIQFVWTSTPPCAGTPSHRTATVNDGSICPGQTVNFGMTGAIPVTGLSYEWEYNDGTSGWLAYPSSNAATFSTIPTETINVRVITTCDATGDEDISDDISVVMNPLPSLTVNSTNVAYCAGDNVQLIVADTSNLTNFTWLPVLGLNVANNDTVAASPANPTLYTATGTNSHGCTSTITTTVTPLSKATRTASYSPVSICEPGSPVTITAAVAPALINGGSTWEYRFVASDGSVLQAWNSSNTYNFIPAADSIYKIYSDFRSSTCPDAIDSIETVVVVGFGSDVSIINYDCNNLGGTVSLNNRFTQVTESVVYSNPLADAATDLTNVSLQGNASITGGRAVLTPSATGNNGSVIFNDPNFHAGTNNAMSLSFKMTADLPINVNGTGGADGLTYSFANDVANNGNQNGSGSKLRLVFDAASNNTNAPGIYLVYGHTGGITINQIIPVDAPTLFYSNNTSAWKNKTDVQVDFKIDVFGKASLIIDGLTIFSNIQMPPAYVNSNTATWKHAFSASTGGDALRHAISNLVVTAPISQVALVATNVAPTAWQTGTTFTNIQPGMYDVWMSSNSSTTCAKKIETIEILNTNPLVELGNDTTICEGESITLNAGNTGSTYVWSNSQLTTQTRTVTQTGLYVVNVTAANSCVGVGSINVSVTGAPTASTIYVQNNMPTYTFTILNPQNADEYSWDFGDGTTLTNAPGTVSHTYLTAGPRQVSVTLTNECGTETVVTTIVVTSTASVGENTIDGLNIYPNPATDLVTIALPNTMQATVKAFDLKGTLIQTIETSASQTELSVRDWNKGVYFLHVQNDTKLSIVKLVIQ</sequence>
<organism evidence="4 5">
    <name type="scientific">Fluviicola taffensis (strain DSM 16823 / NCIMB 13979 / RW262)</name>
    <dbReference type="NCBI Taxonomy" id="755732"/>
    <lineage>
        <taxon>Bacteria</taxon>
        <taxon>Pseudomonadati</taxon>
        <taxon>Bacteroidota</taxon>
        <taxon>Flavobacteriia</taxon>
        <taxon>Flavobacteriales</taxon>
        <taxon>Crocinitomicaceae</taxon>
        <taxon>Fluviicola</taxon>
    </lineage>
</organism>
<dbReference type="AlphaFoldDB" id="F2I996"/>
<dbReference type="InterPro" id="IPR013783">
    <property type="entry name" value="Ig-like_fold"/>
</dbReference>
<gene>
    <name evidence="4" type="ordered locus">Fluta_2067</name>
</gene>
<dbReference type="InterPro" id="IPR026444">
    <property type="entry name" value="Secre_tail"/>
</dbReference>
<feature type="domain" description="PKD" evidence="3">
    <location>
        <begin position="893"/>
        <end position="948"/>
    </location>
</feature>
<reference evidence="5" key="2">
    <citation type="submission" date="2011-02" db="EMBL/GenBank/DDBJ databases">
        <title>The complete genome of Fluviicola taffensis DSM 16823.</title>
        <authorList>
            <consortium name="US DOE Joint Genome Institute (JGI-PGF)"/>
            <person name="Lucas S."/>
            <person name="Copeland A."/>
            <person name="Lapidus A."/>
            <person name="Bruce D."/>
            <person name="Goodwin L."/>
            <person name="Pitluck S."/>
            <person name="Kyrpides N."/>
            <person name="Mavromatis K."/>
            <person name="Ivanova N."/>
            <person name="Mikhailova N."/>
            <person name="Pagani I."/>
            <person name="Chertkov O."/>
            <person name="Detter J.C."/>
            <person name="Han C."/>
            <person name="Tapia R."/>
            <person name="Land M."/>
            <person name="Hauser L."/>
            <person name="Markowitz V."/>
            <person name="Cheng J.-F."/>
            <person name="Hugenholtz P."/>
            <person name="Woyke T."/>
            <person name="Wu D."/>
            <person name="Tindall B."/>
            <person name="Pomrenke H.G."/>
            <person name="Brambilla E."/>
            <person name="Klenk H.-P."/>
            <person name="Eisen J.A."/>
        </authorList>
    </citation>
    <scope>NUCLEOTIDE SEQUENCE [LARGE SCALE GENOMIC DNA]</scope>
    <source>
        <strain evidence="5">DSM 16823 / RW262 / RW262</strain>
    </source>
</reference>
<dbReference type="HOGENOM" id="CLU_295075_0_0_10"/>
<name>F2I996_FLUTR</name>
<keyword evidence="5" id="KW-1185">Reference proteome</keyword>
<feature type="chain" id="PRO_5003283193" evidence="2">
    <location>
        <begin position="34"/>
        <end position="1028"/>
    </location>
</feature>
<evidence type="ECO:0000259" key="3">
    <source>
        <dbReference type="PROSITE" id="PS50093"/>
    </source>
</evidence>
<dbReference type="GO" id="GO:0005975">
    <property type="term" value="P:carbohydrate metabolic process"/>
    <property type="evidence" value="ECO:0007669"/>
    <property type="project" value="UniProtKB-ARBA"/>
</dbReference>
<accession>F2I996</accession>
<evidence type="ECO:0000256" key="2">
    <source>
        <dbReference type="SAM" id="SignalP"/>
    </source>
</evidence>
<dbReference type="SUPFAM" id="SSF49899">
    <property type="entry name" value="Concanavalin A-like lectins/glucanases"/>
    <property type="match status" value="1"/>
</dbReference>
<evidence type="ECO:0000256" key="1">
    <source>
        <dbReference type="ARBA" id="ARBA00022729"/>
    </source>
</evidence>
<dbReference type="PROSITE" id="PS50093">
    <property type="entry name" value="PKD"/>
    <property type="match status" value="1"/>
</dbReference>